<dbReference type="Pfam" id="PF03266">
    <property type="entry name" value="NTPase_1"/>
    <property type="match status" value="1"/>
</dbReference>
<proteinExistence type="predicted"/>
<keyword evidence="3" id="KW-0067">ATP-binding</keyword>
<dbReference type="AlphaFoldDB" id="A0A4W5KLT8"/>
<evidence type="ECO:0000256" key="3">
    <source>
        <dbReference type="ARBA" id="ARBA00022840"/>
    </source>
</evidence>
<dbReference type="Ensembl" id="ENSHHUT00000013349.1">
    <property type="protein sequence ID" value="ENSHHUP00000012931.1"/>
    <property type="gene ID" value="ENSHHUG00000007932.1"/>
</dbReference>
<keyword evidence="2" id="KW-0378">Hydrolase</keyword>
<dbReference type="PANTHER" id="PTHR43146">
    <property type="entry name" value="CANCER-RELATED NUCLEOSIDE-TRIPHOSPHATASE"/>
    <property type="match status" value="1"/>
</dbReference>
<dbReference type="Proteomes" id="UP000314982">
    <property type="component" value="Unassembled WGS sequence"/>
</dbReference>
<dbReference type="Gene3D" id="3.40.50.300">
    <property type="entry name" value="P-loop containing nucleotide triphosphate hydrolases"/>
    <property type="match status" value="1"/>
</dbReference>
<keyword evidence="1" id="KW-0547">Nucleotide-binding</keyword>
<dbReference type="GO" id="GO:0017111">
    <property type="term" value="F:ribonucleoside triphosphate phosphatase activity"/>
    <property type="evidence" value="ECO:0007669"/>
    <property type="project" value="InterPro"/>
</dbReference>
<reference evidence="4" key="3">
    <citation type="submission" date="2025-09" db="UniProtKB">
        <authorList>
            <consortium name="Ensembl"/>
        </authorList>
    </citation>
    <scope>IDENTIFICATION</scope>
</reference>
<name>A0A4W5KLT8_9TELE</name>
<reference evidence="4" key="2">
    <citation type="submission" date="2025-08" db="UniProtKB">
        <authorList>
            <consortium name="Ensembl"/>
        </authorList>
    </citation>
    <scope>IDENTIFICATION</scope>
</reference>
<dbReference type="GO" id="GO:0005524">
    <property type="term" value="F:ATP binding"/>
    <property type="evidence" value="ECO:0007669"/>
    <property type="project" value="UniProtKB-KW"/>
</dbReference>
<dbReference type="InterPro" id="IPR027417">
    <property type="entry name" value="P-loop_NTPase"/>
</dbReference>
<organism evidence="4 5">
    <name type="scientific">Hucho hucho</name>
    <name type="common">huchen</name>
    <dbReference type="NCBI Taxonomy" id="62062"/>
    <lineage>
        <taxon>Eukaryota</taxon>
        <taxon>Metazoa</taxon>
        <taxon>Chordata</taxon>
        <taxon>Craniata</taxon>
        <taxon>Vertebrata</taxon>
        <taxon>Euteleostomi</taxon>
        <taxon>Actinopterygii</taxon>
        <taxon>Neopterygii</taxon>
        <taxon>Teleostei</taxon>
        <taxon>Protacanthopterygii</taxon>
        <taxon>Salmoniformes</taxon>
        <taxon>Salmonidae</taxon>
        <taxon>Salmoninae</taxon>
        <taxon>Hucho</taxon>
    </lineage>
</organism>
<evidence type="ECO:0000256" key="1">
    <source>
        <dbReference type="ARBA" id="ARBA00022741"/>
    </source>
</evidence>
<reference evidence="5" key="1">
    <citation type="submission" date="2018-06" db="EMBL/GenBank/DDBJ databases">
        <title>Genome assembly of Danube salmon.</title>
        <authorList>
            <person name="Macqueen D.J."/>
            <person name="Gundappa M.K."/>
        </authorList>
    </citation>
    <scope>NUCLEOTIDE SEQUENCE [LARGE SCALE GENOMIC DNA]</scope>
</reference>
<keyword evidence="5" id="KW-1185">Reference proteome</keyword>
<dbReference type="InterPro" id="IPR004948">
    <property type="entry name" value="Nuc-triphosphatase_THEP1"/>
</dbReference>
<protein>
    <submittedName>
        <fullName evidence="4">Uncharacterized protein</fullName>
    </submittedName>
</protein>
<evidence type="ECO:0000313" key="5">
    <source>
        <dbReference type="Proteomes" id="UP000314982"/>
    </source>
</evidence>
<dbReference type="PANTHER" id="PTHR43146:SF1">
    <property type="entry name" value="CANCER-RELATED NUCLEOSIDE-TRIPHOSPHATASE"/>
    <property type="match status" value="1"/>
</dbReference>
<accession>A0A4W5KLT8</accession>
<dbReference type="SUPFAM" id="SSF52540">
    <property type="entry name" value="P-loop containing nucleoside triphosphate hydrolases"/>
    <property type="match status" value="1"/>
</dbReference>
<sequence length="143" mass="16365">LSLRVFLSGVGKTTLVQKAYDDIVSSGVSVEGFYTQEIREGRRRVGFDVVTVTGQRVIQRLRQVQDFKPFSMYILYFLLFKSSQTLFATCAEYNKCRLYREMLTDKPLTNSSVQEDENVTKENRDVILTEVVSALKDCLKQSA</sequence>
<evidence type="ECO:0000313" key="4">
    <source>
        <dbReference type="Ensembl" id="ENSHHUP00000012931.1"/>
    </source>
</evidence>
<evidence type="ECO:0000256" key="2">
    <source>
        <dbReference type="ARBA" id="ARBA00022801"/>
    </source>
</evidence>
<dbReference type="STRING" id="62062.ENSHHUP00000012931"/>